<evidence type="ECO:0000256" key="2">
    <source>
        <dbReference type="ARBA" id="ARBA00022692"/>
    </source>
</evidence>
<evidence type="ECO:0000256" key="5">
    <source>
        <dbReference type="SAM" id="MobiDB-lite"/>
    </source>
</evidence>
<dbReference type="Gene3D" id="1.10.287.70">
    <property type="match status" value="1"/>
</dbReference>
<feature type="transmembrane region" description="Helical" evidence="6">
    <location>
        <begin position="219"/>
        <end position="241"/>
    </location>
</feature>
<dbReference type="InterPro" id="IPR043203">
    <property type="entry name" value="VGCC_Ca_Na"/>
</dbReference>
<dbReference type="EMBL" id="CAUYUJ010020347">
    <property type="protein sequence ID" value="CAK0897540.1"/>
    <property type="molecule type" value="Genomic_DNA"/>
</dbReference>
<dbReference type="Proteomes" id="UP001189429">
    <property type="component" value="Unassembled WGS sequence"/>
</dbReference>
<evidence type="ECO:0000313" key="8">
    <source>
        <dbReference type="EMBL" id="CAK0897540.1"/>
    </source>
</evidence>
<keyword evidence="4 6" id="KW-0472">Membrane</keyword>
<feature type="transmembrane region" description="Helical" evidence="6">
    <location>
        <begin position="132"/>
        <end position="151"/>
    </location>
</feature>
<feature type="transmembrane region" description="Helical" evidence="6">
    <location>
        <begin position="375"/>
        <end position="396"/>
    </location>
</feature>
<dbReference type="InterPro" id="IPR005821">
    <property type="entry name" value="Ion_trans_dom"/>
</dbReference>
<comment type="caution">
    <text evidence="8">The sequence shown here is derived from an EMBL/GenBank/DDBJ whole genome shotgun (WGS) entry which is preliminary data.</text>
</comment>
<feature type="region of interest" description="Disordered" evidence="5">
    <location>
        <begin position="405"/>
        <end position="447"/>
    </location>
</feature>
<evidence type="ECO:0000256" key="1">
    <source>
        <dbReference type="ARBA" id="ARBA00004141"/>
    </source>
</evidence>
<feature type="non-terminal residue" evidence="8">
    <location>
        <position position="547"/>
    </location>
</feature>
<dbReference type="InterPro" id="IPR027359">
    <property type="entry name" value="Volt_channel_dom_sf"/>
</dbReference>
<feature type="non-terminal residue" evidence="8">
    <location>
        <position position="1"/>
    </location>
</feature>
<sequence length="547" mass="60231">RGGLEEGGAEGLVGVVPVAPEGKPQAPTRGQSWRACSWQIAEIVHDAHAGNPTVRVGRKQYEACIGFAFSDEEHADQNPPAQVISLIEWPWFDKFVMSLIFVNSVLLAAYQYREDNKSGLNWFVDMVAEPIFTSFCASEFVLKVIAWGLMCDRHSYFREPWNILDFLVLVTALPALVLKSGNGTSFLRMFRILRPLRSLQAVPQMKVLVNTVLSSIPRLVNVSVMGAFLFLVAGIIGVTLYHGMYFHGCRETEQPVLILGALGEMCWSWNFTGDSRLCGGAYDCKDPPEGVAAGFCGGPEDSPNEGVRPVFPGGRRGYPWCPGSEPVRISPETEFVHFDHMGGALLTVFQSMTLEGWTEFMYYAQDGFGLWWGTIYYLLLVFIASFTLLNVALAVVDEARTELDKGAAECPSPRRTVGSAASAASGGSGQREAAPGGRPERSSSKTQASLDASLLSAGGPERESSEQSQLFSAMHGGECSQEVWLDIALVRFLRGVVWREAFTSFIMFIIAANVVIMMMDRHPPQVHLKEFMDLCELTFLVIFTVEM</sequence>
<evidence type="ECO:0000256" key="6">
    <source>
        <dbReference type="SAM" id="Phobius"/>
    </source>
</evidence>
<protein>
    <recommendedName>
        <fullName evidence="7">Ion transport domain-containing protein</fullName>
    </recommendedName>
</protein>
<name>A0ABN9XGV7_9DINO</name>
<dbReference type="Gene3D" id="1.20.120.350">
    <property type="entry name" value="Voltage-gated potassium channels. Chain C"/>
    <property type="match status" value="2"/>
</dbReference>
<dbReference type="PANTHER" id="PTHR10037:SF62">
    <property type="entry name" value="SODIUM CHANNEL PROTEIN 60E"/>
    <property type="match status" value="1"/>
</dbReference>
<accession>A0ABN9XGV7</accession>
<organism evidence="8 9">
    <name type="scientific">Prorocentrum cordatum</name>
    <dbReference type="NCBI Taxonomy" id="2364126"/>
    <lineage>
        <taxon>Eukaryota</taxon>
        <taxon>Sar</taxon>
        <taxon>Alveolata</taxon>
        <taxon>Dinophyceae</taxon>
        <taxon>Prorocentrales</taxon>
        <taxon>Prorocentraceae</taxon>
        <taxon>Prorocentrum</taxon>
    </lineage>
</organism>
<gene>
    <name evidence="8" type="ORF">PCOR1329_LOCUS75691</name>
</gene>
<keyword evidence="2 6" id="KW-0812">Transmembrane</keyword>
<keyword evidence="9" id="KW-1185">Reference proteome</keyword>
<evidence type="ECO:0000256" key="3">
    <source>
        <dbReference type="ARBA" id="ARBA00022989"/>
    </source>
</evidence>
<proteinExistence type="predicted"/>
<feature type="transmembrane region" description="Helical" evidence="6">
    <location>
        <begin position="501"/>
        <end position="519"/>
    </location>
</feature>
<feature type="transmembrane region" description="Helical" evidence="6">
    <location>
        <begin position="95"/>
        <end position="112"/>
    </location>
</feature>
<reference evidence="8" key="1">
    <citation type="submission" date="2023-10" db="EMBL/GenBank/DDBJ databases">
        <authorList>
            <person name="Chen Y."/>
            <person name="Shah S."/>
            <person name="Dougan E. K."/>
            <person name="Thang M."/>
            <person name="Chan C."/>
        </authorList>
    </citation>
    <scope>NUCLEOTIDE SEQUENCE [LARGE SCALE GENOMIC DNA]</scope>
</reference>
<evidence type="ECO:0000313" key="9">
    <source>
        <dbReference type="Proteomes" id="UP001189429"/>
    </source>
</evidence>
<evidence type="ECO:0000256" key="4">
    <source>
        <dbReference type="ARBA" id="ARBA00023136"/>
    </source>
</evidence>
<dbReference type="PANTHER" id="PTHR10037">
    <property type="entry name" value="VOLTAGE-GATED CATION CHANNEL CALCIUM AND SODIUM"/>
    <property type="match status" value="1"/>
</dbReference>
<dbReference type="Pfam" id="PF00520">
    <property type="entry name" value="Ion_trans"/>
    <property type="match status" value="1"/>
</dbReference>
<dbReference type="SUPFAM" id="SSF81324">
    <property type="entry name" value="Voltage-gated potassium channels"/>
    <property type="match status" value="1"/>
</dbReference>
<feature type="domain" description="Ion transport" evidence="7">
    <location>
        <begin position="89"/>
        <end position="396"/>
    </location>
</feature>
<evidence type="ECO:0000259" key="7">
    <source>
        <dbReference type="Pfam" id="PF00520"/>
    </source>
</evidence>
<comment type="subcellular location">
    <subcellularLocation>
        <location evidence="1">Membrane</location>
        <topology evidence="1">Multi-pass membrane protein</topology>
    </subcellularLocation>
</comment>
<keyword evidence="3 6" id="KW-1133">Transmembrane helix</keyword>